<dbReference type="SUPFAM" id="SSF52058">
    <property type="entry name" value="L domain-like"/>
    <property type="match status" value="1"/>
</dbReference>
<dbReference type="Gene3D" id="3.40.50.12480">
    <property type="match status" value="1"/>
</dbReference>
<dbReference type="AlphaFoldDB" id="A0A382KPJ3"/>
<dbReference type="InterPro" id="IPR053139">
    <property type="entry name" value="Surface_bspA-like"/>
</dbReference>
<dbReference type="Pfam" id="PF13306">
    <property type="entry name" value="LRR_5"/>
    <property type="match status" value="2"/>
</dbReference>
<dbReference type="InterPro" id="IPR026906">
    <property type="entry name" value="LRR_5"/>
</dbReference>
<accession>A0A382KPJ3</accession>
<dbReference type="PANTHER" id="PTHR45661:SF3">
    <property type="entry name" value="IG-LIKE DOMAIN-CONTAINING PROTEIN"/>
    <property type="match status" value="1"/>
</dbReference>
<dbReference type="PANTHER" id="PTHR45661">
    <property type="entry name" value="SURFACE ANTIGEN"/>
    <property type="match status" value="1"/>
</dbReference>
<name>A0A382KPJ3_9ZZZZ</name>
<protein>
    <recommendedName>
        <fullName evidence="2">Leucine-rich repeat domain-containing protein</fullName>
    </recommendedName>
</protein>
<evidence type="ECO:0008006" key="2">
    <source>
        <dbReference type="Google" id="ProtNLM"/>
    </source>
</evidence>
<reference evidence="1" key="1">
    <citation type="submission" date="2018-05" db="EMBL/GenBank/DDBJ databases">
        <authorList>
            <person name="Lanie J.A."/>
            <person name="Ng W.-L."/>
            <person name="Kazmierczak K.M."/>
            <person name="Andrzejewski T.M."/>
            <person name="Davidsen T.M."/>
            <person name="Wayne K.J."/>
            <person name="Tettelin H."/>
            <person name="Glass J.I."/>
            <person name="Rusch D."/>
            <person name="Podicherti R."/>
            <person name="Tsui H.-C.T."/>
            <person name="Winkler M.E."/>
        </authorList>
    </citation>
    <scope>NUCLEOTIDE SEQUENCE</scope>
</reference>
<sequence>VTIGNSVTNFGEGAFLLCGSLASVTIPDSVTSIGGGAFIGCSSLTSIEAGKSNKEYSSEDGVLFNRNKTHLIQFPRGKSRHYSIPNSVTTIERFAFLWCSSLTSITIPNSVISIKGSAFENCRNLTSVTIPDSVTSIGDIAFGACSSLTSVTIGNSVTSIGDWAFYTCSSLTSVTIGNSVTSIGERAFLYCGRLTSVTIPDSVTSIGNKAFGFCSSLTSVTIPDSVTSIGNKAFEGCTSLKRITFGGDAPFFLGANVFSNVSGNAKVFINPDAIAFGETFEGLPVIIREKIEINTFSKSAAPFSLNFESKSGSTYIIEATNLTELPVPWTWRWRKIGEVQGTGSSVEFIDRRKALFPRQYYRVKLVE</sequence>
<dbReference type="Gene3D" id="3.80.10.10">
    <property type="entry name" value="Ribonuclease Inhibitor"/>
    <property type="match status" value="1"/>
</dbReference>
<evidence type="ECO:0000313" key="1">
    <source>
        <dbReference type="EMBL" id="SVC26186.1"/>
    </source>
</evidence>
<feature type="non-terminal residue" evidence="1">
    <location>
        <position position="1"/>
    </location>
</feature>
<proteinExistence type="predicted"/>
<organism evidence="1">
    <name type="scientific">marine metagenome</name>
    <dbReference type="NCBI Taxonomy" id="408172"/>
    <lineage>
        <taxon>unclassified sequences</taxon>
        <taxon>metagenomes</taxon>
        <taxon>ecological metagenomes</taxon>
    </lineage>
</organism>
<dbReference type="EMBL" id="UINC01081906">
    <property type="protein sequence ID" value="SVC26186.1"/>
    <property type="molecule type" value="Genomic_DNA"/>
</dbReference>
<dbReference type="InterPro" id="IPR032675">
    <property type="entry name" value="LRR_dom_sf"/>
</dbReference>
<gene>
    <name evidence="1" type="ORF">METZ01_LOCUS279040</name>
</gene>